<dbReference type="Proteomes" id="UP001056384">
    <property type="component" value="Chromosome 9"/>
</dbReference>
<gene>
    <name evidence="2" type="ORF">Slin15195_G103000</name>
</gene>
<keyword evidence="3" id="KW-1185">Reference proteome</keyword>
<evidence type="ECO:0000313" key="2">
    <source>
        <dbReference type="EMBL" id="USW56981.1"/>
    </source>
</evidence>
<proteinExistence type="predicted"/>
<feature type="region of interest" description="Disordered" evidence="1">
    <location>
        <begin position="590"/>
        <end position="641"/>
    </location>
</feature>
<organism evidence="2 3">
    <name type="scientific">Septoria linicola</name>
    <dbReference type="NCBI Taxonomy" id="215465"/>
    <lineage>
        <taxon>Eukaryota</taxon>
        <taxon>Fungi</taxon>
        <taxon>Dikarya</taxon>
        <taxon>Ascomycota</taxon>
        <taxon>Pezizomycotina</taxon>
        <taxon>Dothideomycetes</taxon>
        <taxon>Dothideomycetidae</taxon>
        <taxon>Mycosphaerellales</taxon>
        <taxon>Mycosphaerellaceae</taxon>
        <taxon>Septoria</taxon>
    </lineage>
</organism>
<dbReference type="EMBL" id="CP099426">
    <property type="protein sequence ID" value="USW56981.1"/>
    <property type="molecule type" value="Genomic_DNA"/>
</dbReference>
<sequence>MSESSFGYFDSWDLDGGDSTQWQQIFHDQTLEADRSVPSSSGLDDNAQHQTGNESTTAAPLATGTAQSFDERPLDPALFLASSEVPWPTIEQHEPLLDSAYLVSDSLQPIGYAGHHAKVPALHGEWSHQQQDNAGSNISWLFDQRQTNGVPQYWSSGQNARYESSPAPIAKMRHENLNTEEHGGASKNQEPDRSESIVNHNRFDQELYNVQIDAYDFFPFEHAQPGPDTMTTSHSMPGQDSTHNQYNKPRTQVQPYPQGHQFNDVSFTQVPENNIHLAYRNQSFPPDVPPTGPDASCSPEVAYSPDVFSPTPGPSEFSPEPEVAARRPRSKSSKNPNVIVMKHSVTCVAPGCGKAFKNRTSALDLCARCAKKHDRRTVEAAPIELDSSVPNVTASRDLIFASQPGRGPPIPPDELTDILANEDRYIQRLIDAVNEIVPGGEGGDLKKKGLSWEARQQITLNQTLYMEGPRKGEDGLYRSPLITARLRALFREMYQFHTGISSSQDCFYPIGGANAGYNPDTNLDFHERFEKVHEFFRRNKRMVMDVIEGRGVKCIVSNPVGYNKRKVANNACNEDKKEIMGVGKERIELEGSEPPRKRRRRGKQGVEDTPDFEGVEGSRRQTRRGVVIGGSGQGDEDPFDAQLRSALDAGGFVVGSAKVDGRSDTFA</sequence>
<reference evidence="2" key="1">
    <citation type="submission" date="2022-06" db="EMBL/GenBank/DDBJ databases">
        <title>Complete genome sequences of two strains of the flax pathogen Septoria linicola.</title>
        <authorList>
            <person name="Lapalu N."/>
            <person name="Simon A."/>
            <person name="Demenou B."/>
            <person name="Paumier D."/>
            <person name="Guillot M.-P."/>
            <person name="Gout L."/>
            <person name="Valade R."/>
        </authorList>
    </citation>
    <scope>NUCLEOTIDE SEQUENCE</scope>
    <source>
        <strain evidence="2">SE15195</strain>
    </source>
</reference>
<evidence type="ECO:0000313" key="3">
    <source>
        <dbReference type="Proteomes" id="UP001056384"/>
    </source>
</evidence>
<dbReference type="AlphaFoldDB" id="A0A9Q9B612"/>
<feature type="region of interest" description="Disordered" evidence="1">
    <location>
        <begin position="306"/>
        <end position="334"/>
    </location>
</feature>
<feature type="compositionally biased region" description="Polar residues" evidence="1">
    <location>
        <begin position="37"/>
        <end position="68"/>
    </location>
</feature>
<feature type="compositionally biased region" description="Polar residues" evidence="1">
    <location>
        <begin position="229"/>
        <end position="252"/>
    </location>
</feature>
<name>A0A9Q9B612_9PEZI</name>
<feature type="region of interest" description="Disordered" evidence="1">
    <location>
        <begin position="27"/>
        <end position="68"/>
    </location>
</feature>
<protein>
    <submittedName>
        <fullName evidence="2">Uncharacterized protein</fullName>
    </submittedName>
</protein>
<accession>A0A9Q9B612</accession>
<feature type="region of interest" description="Disordered" evidence="1">
    <location>
        <begin position="220"/>
        <end position="252"/>
    </location>
</feature>
<evidence type="ECO:0000256" key="1">
    <source>
        <dbReference type="SAM" id="MobiDB-lite"/>
    </source>
</evidence>